<feature type="transmembrane region" description="Helical" evidence="1">
    <location>
        <begin position="86"/>
        <end position="108"/>
    </location>
</feature>
<dbReference type="PANTHER" id="PTHR37814">
    <property type="entry name" value="CONSERVED MEMBRANE PROTEIN"/>
    <property type="match status" value="1"/>
</dbReference>
<evidence type="ECO:0000313" key="2">
    <source>
        <dbReference type="EMBL" id="GGG95176.1"/>
    </source>
</evidence>
<gene>
    <name evidence="2" type="ORF">GCM10007420_08370</name>
</gene>
<feature type="transmembrane region" description="Helical" evidence="1">
    <location>
        <begin position="335"/>
        <end position="354"/>
    </location>
</feature>
<dbReference type="EMBL" id="BMFS01000003">
    <property type="protein sequence ID" value="GGG95176.1"/>
    <property type="molecule type" value="Genomic_DNA"/>
</dbReference>
<reference evidence="3" key="1">
    <citation type="journal article" date="2019" name="Int. J. Syst. Evol. Microbiol.">
        <title>The Global Catalogue of Microorganisms (GCM) 10K type strain sequencing project: providing services to taxonomists for standard genome sequencing and annotation.</title>
        <authorList>
            <consortium name="The Broad Institute Genomics Platform"/>
            <consortium name="The Broad Institute Genome Sequencing Center for Infectious Disease"/>
            <person name="Wu L."/>
            <person name="Ma J."/>
        </authorList>
    </citation>
    <scope>NUCLEOTIDE SEQUENCE [LARGE SCALE GENOMIC DNA]</scope>
    <source>
        <strain evidence="3">CGMCC 1.12766</strain>
    </source>
</reference>
<dbReference type="Gene3D" id="1.10.4160.10">
    <property type="entry name" value="Hydantoin permease"/>
    <property type="match status" value="1"/>
</dbReference>
<accession>A0ABQ1XJA9</accession>
<feature type="transmembrane region" description="Helical" evidence="1">
    <location>
        <begin position="183"/>
        <end position="205"/>
    </location>
</feature>
<feature type="transmembrane region" description="Helical" evidence="1">
    <location>
        <begin position="263"/>
        <end position="285"/>
    </location>
</feature>
<proteinExistence type="predicted"/>
<sequence>MSAAPSLFQRLILPGLAFKAVVIGGGYATGRELVEYFMPSGPLGGLLGLALVTALWSGVCALTFVFAHATRSGNYLAFFKALLGPFWPLFEIAYLLFLFLILAVFGAAAGEIGAALFGLPNLVGSAALALSILVFTALGQESVERLFKYASLFLYLVYLVFVVMCFTQFGGDILAGLDAGIPATGWVSGGITYAGYNVVGAVVILPMLRHLTSRKDAVIAGALAGPLAALPALLFFACMIAFYPEISGAALPSNYILERLGSPVFQMAFQFMVFVALVETSVSAVHAVNERISAVRPQPIGVRTRLVITSALLLAAMVIADRFGLIALIANGYRLLAFAIIAVFVLPLLTLGIWKLMRMAREASGAPSS</sequence>
<keyword evidence="1" id="KW-0812">Transmembrane</keyword>
<dbReference type="RefSeq" id="WP_188451313.1">
    <property type="nucleotide sequence ID" value="NZ_BMFS01000003.1"/>
</dbReference>
<dbReference type="Proteomes" id="UP000648722">
    <property type="component" value="Unassembled WGS sequence"/>
</dbReference>
<keyword evidence="1" id="KW-0472">Membrane</keyword>
<feature type="transmembrane region" description="Helical" evidence="1">
    <location>
        <begin position="306"/>
        <end position="329"/>
    </location>
</feature>
<evidence type="ECO:0008006" key="4">
    <source>
        <dbReference type="Google" id="ProtNLM"/>
    </source>
</evidence>
<keyword evidence="3" id="KW-1185">Reference proteome</keyword>
<dbReference type="InterPro" id="IPR038728">
    <property type="entry name" value="YkvI-like"/>
</dbReference>
<evidence type="ECO:0000313" key="3">
    <source>
        <dbReference type="Proteomes" id="UP000648722"/>
    </source>
</evidence>
<feature type="transmembrane region" description="Helical" evidence="1">
    <location>
        <begin position="217"/>
        <end position="243"/>
    </location>
</feature>
<name>A0ABQ1XJA9_9PROT</name>
<keyword evidence="1" id="KW-1133">Transmembrane helix</keyword>
<dbReference type="PANTHER" id="PTHR37814:SF1">
    <property type="entry name" value="MEMBRANE PROTEIN"/>
    <property type="match status" value="1"/>
</dbReference>
<evidence type="ECO:0000256" key="1">
    <source>
        <dbReference type="SAM" id="Phobius"/>
    </source>
</evidence>
<feature type="transmembrane region" description="Helical" evidence="1">
    <location>
        <begin position="43"/>
        <end position="66"/>
    </location>
</feature>
<feature type="transmembrane region" description="Helical" evidence="1">
    <location>
        <begin position="114"/>
        <end position="138"/>
    </location>
</feature>
<feature type="transmembrane region" description="Helical" evidence="1">
    <location>
        <begin position="150"/>
        <end position="171"/>
    </location>
</feature>
<comment type="caution">
    <text evidence="2">The sequence shown here is derived from an EMBL/GenBank/DDBJ whole genome shotgun (WGS) entry which is preliminary data.</text>
</comment>
<protein>
    <recommendedName>
        <fullName evidence="4">Membrane protein YkvI</fullName>
    </recommendedName>
</protein>
<organism evidence="2 3">
    <name type="scientific">Glycocaulis albus</name>
    <dbReference type="NCBI Taxonomy" id="1382801"/>
    <lineage>
        <taxon>Bacteria</taxon>
        <taxon>Pseudomonadati</taxon>
        <taxon>Pseudomonadota</taxon>
        <taxon>Alphaproteobacteria</taxon>
        <taxon>Maricaulales</taxon>
        <taxon>Maricaulaceae</taxon>
        <taxon>Glycocaulis</taxon>
    </lineage>
</organism>